<dbReference type="AlphaFoldDB" id="A0AB34KLP5"/>
<comment type="caution">
    <text evidence="1">The sequence shown here is derived from an EMBL/GenBank/DDBJ whole genome shotgun (WGS) entry which is preliminary data.</text>
</comment>
<evidence type="ECO:0000313" key="2">
    <source>
        <dbReference type="Proteomes" id="UP000803884"/>
    </source>
</evidence>
<gene>
    <name evidence="1" type="ORF">WHR41_06769</name>
</gene>
<dbReference type="Proteomes" id="UP000803884">
    <property type="component" value="Unassembled WGS sequence"/>
</dbReference>
<proteinExistence type="predicted"/>
<protein>
    <recommendedName>
        <fullName evidence="3">Gb</fullName>
    </recommendedName>
</protein>
<organism evidence="1 2">
    <name type="scientific">Cladosporium halotolerans</name>
    <dbReference type="NCBI Taxonomy" id="1052096"/>
    <lineage>
        <taxon>Eukaryota</taxon>
        <taxon>Fungi</taxon>
        <taxon>Dikarya</taxon>
        <taxon>Ascomycota</taxon>
        <taxon>Pezizomycotina</taxon>
        <taxon>Dothideomycetes</taxon>
        <taxon>Dothideomycetidae</taxon>
        <taxon>Cladosporiales</taxon>
        <taxon>Cladosporiaceae</taxon>
        <taxon>Cladosporium</taxon>
    </lineage>
</organism>
<evidence type="ECO:0008006" key="3">
    <source>
        <dbReference type="Google" id="ProtNLM"/>
    </source>
</evidence>
<dbReference type="EMBL" id="JAAQHG020000027">
    <property type="protein sequence ID" value="KAL1584245.1"/>
    <property type="molecule type" value="Genomic_DNA"/>
</dbReference>
<dbReference type="RefSeq" id="XP_069227351.1">
    <property type="nucleotide sequence ID" value="XM_069375374.1"/>
</dbReference>
<accession>A0AB34KLP5</accession>
<evidence type="ECO:0000313" key="1">
    <source>
        <dbReference type="EMBL" id="KAL1584245.1"/>
    </source>
</evidence>
<reference evidence="1 2" key="1">
    <citation type="journal article" date="2020" name="Microbiol. Resour. Announc.">
        <title>Draft Genome Sequence of a Cladosporium Species Isolated from the Mesophotic Ascidian Didemnum maculosum.</title>
        <authorList>
            <person name="Gioti A."/>
            <person name="Siaperas R."/>
            <person name="Nikolaivits E."/>
            <person name="Le Goff G."/>
            <person name="Ouazzani J."/>
            <person name="Kotoulas G."/>
            <person name="Topakas E."/>
        </authorList>
    </citation>
    <scope>NUCLEOTIDE SEQUENCE [LARGE SCALE GENOMIC DNA]</scope>
    <source>
        <strain evidence="1 2">TM138-S3</strain>
    </source>
</reference>
<name>A0AB34KLP5_9PEZI</name>
<sequence>MSHPQEPQRKPTATETVNYAKTLHNTALLTAVACPLLALAPPRKLDFFTAGLGITTLFSTNYLVREYTGRSIQQHVTGYRPPVLTKESMQTDESQMRVSDAVRMERQEALRAQKERAGIADQVEASTQAKWAQERNRETQDALDVGKGFADIIMDQIYEVWHWRKNTDDDE</sequence>
<keyword evidence="2" id="KW-1185">Reference proteome</keyword>
<dbReference type="GeneID" id="96008212"/>